<comment type="caution">
    <text evidence="4">The sequence shown here is derived from an EMBL/GenBank/DDBJ whole genome shotgun (WGS) entry which is preliminary data.</text>
</comment>
<evidence type="ECO:0000313" key="5">
    <source>
        <dbReference type="Proteomes" id="UP000613582"/>
    </source>
</evidence>
<dbReference type="NCBIfam" id="TIGR02226">
    <property type="entry name" value="two_anch"/>
    <property type="match status" value="1"/>
</dbReference>
<feature type="transmembrane region" description="Helical" evidence="1">
    <location>
        <begin position="59"/>
        <end position="78"/>
    </location>
</feature>
<dbReference type="InterPro" id="IPR025297">
    <property type="entry name" value="DUF4159"/>
</dbReference>
<evidence type="ECO:0000313" key="4">
    <source>
        <dbReference type="EMBL" id="GGC96439.1"/>
    </source>
</evidence>
<feature type="transmembrane region" description="Helical" evidence="1">
    <location>
        <begin position="6"/>
        <end position="26"/>
    </location>
</feature>
<keyword evidence="5" id="KW-1185">Reference proteome</keyword>
<feature type="transmembrane region" description="Helical" evidence="1">
    <location>
        <begin position="630"/>
        <end position="651"/>
    </location>
</feature>
<evidence type="ECO:0000259" key="2">
    <source>
        <dbReference type="Pfam" id="PF07584"/>
    </source>
</evidence>
<organism evidence="4 5">
    <name type="scientific">Aquisalinus flavus</name>
    <dbReference type="NCBI Taxonomy" id="1526572"/>
    <lineage>
        <taxon>Bacteria</taxon>
        <taxon>Pseudomonadati</taxon>
        <taxon>Pseudomonadota</taxon>
        <taxon>Alphaproteobacteria</taxon>
        <taxon>Parvularculales</taxon>
        <taxon>Parvularculaceae</taxon>
        <taxon>Aquisalinus</taxon>
    </lineage>
</organism>
<sequence>MIGALSFAAPLVLFALAVLPVLWLLLRAVPQAPNRTRFPGLFFLRQLRNREETPSRTPWPLLLLRMLALAGLIIALAGPRLNAPEEAGGDGPVLVVLDDGWPAADTWQLRRTALAAIAAETADTDRQIWVLTTTPLEAERREDALRGPMTPEDLSRYADSVSPRALAPVRGDTMPLLRDLSRRFDGNGDIRWLSDGVYTGSDLPERRFADRLAELGSVSVYREQLDSGPAGVQALTSIAYRADRLEAVITLSEPAQAELSGTLNVTARDGRLLQQAGFTIAAGAATARTDIDLPLTLRNEIGAVRIAGQRSAGAVQLADASSRRSLVGIAGSGEQLSGTLLDGGFYIRQALAPYALFTDGTISDLAASDATVIFLDDIGRLRPGDAEALGQWVEDGGILIRFAGPTLADVAQDASRAAESELLPVPLRGGGRAFGGALTWEEPQNLGGFAEDSPFGDLQIDPEIIVRRQILARPGADTAERSWAYLEDGTPLVTARPRGEGMLVLFHVTASPSWSELPVSGLFVEMLRRLTALSVTEAASLDPDQTFAPYRVLDGFGALSEPSDTAEPITAAQASAGASADLLPGLYGSPDTPLAVNAVTASTSLGPLAAIGAYANARPRLYQERQPVTLARWFLVAAILLILAEMLYTMLLQNKLIPGFRRSGTAAIIVAACAMTIAAPHDAMAQERPPIDRKAIESALNTRLAYVITGDREIDTLSDAGLRGLSFELARRTALEPADPVGVNLATDDLSLYPMLYWPVTAATPVPAEAVLARLEAFMANGGLIVFDTRDGERVIGNSQTQEGLALRNILELMNVPPLEPLPTGHVLGRSFYLMDDLPGRSDQGPIWVEAQGAVGNLNDGVTPIIIGGRDWAAAWAVDQYQRPLRPMGPGGYRQRELAFRAGINMAMVALTGNYKVDQLQAEALLDQLGEEANP</sequence>
<dbReference type="CDD" id="cd03143">
    <property type="entry name" value="A4_beta-galactosidase_middle_domain"/>
    <property type="match status" value="2"/>
</dbReference>
<dbReference type="InterPro" id="IPR029062">
    <property type="entry name" value="Class_I_gatase-like"/>
</dbReference>
<reference evidence="4" key="2">
    <citation type="submission" date="2020-09" db="EMBL/GenBank/DDBJ databases">
        <authorList>
            <person name="Sun Q."/>
            <person name="Zhou Y."/>
        </authorList>
    </citation>
    <scope>NUCLEOTIDE SEQUENCE</scope>
    <source>
        <strain evidence="4">CGMCC 1.12921</strain>
    </source>
</reference>
<keyword evidence="1" id="KW-1133">Transmembrane helix</keyword>
<dbReference type="AlphaFoldDB" id="A0A8J2Y716"/>
<dbReference type="PANTHER" id="PTHR37464:SF1">
    <property type="entry name" value="BLL2463 PROTEIN"/>
    <property type="match status" value="1"/>
</dbReference>
<accession>A0A8J2Y716</accession>
<name>A0A8J2Y716_9PROT</name>
<evidence type="ECO:0000259" key="3">
    <source>
        <dbReference type="Pfam" id="PF13709"/>
    </source>
</evidence>
<dbReference type="Proteomes" id="UP000613582">
    <property type="component" value="Unassembled WGS sequence"/>
</dbReference>
<dbReference type="SUPFAM" id="SSF52317">
    <property type="entry name" value="Class I glutamine amidotransferase-like"/>
    <property type="match status" value="1"/>
</dbReference>
<dbReference type="Pfam" id="PF13709">
    <property type="entry name" value="DUF4159"/>
    <property type="match status" value="1"/>
</dbReference>
<gene>
    <name evidence="4" type="ORF">GCM10011342_01570</name>
</gene>
<evidence type="ECO:0000256" key="1">
    <source>
        <dbReference type="SAM" id="Phobius"/>
    </source>
</evidence>
<dbReference type="Gene3D" id="3.40.50.12140">
    <property type="entry name" value="Domain of unknown function DUF4159"/>
    <property type="match status" value="1"/>
</dbReference>
<dbReference type="Gene3D" id="3.40.50.880">
    <property type="match status" value="1"/>
</dbReference>
<feature type="domain" description="Aerotolerance regulator N-terminal" evidence="2">
    <location>
        <begin position="5"/>
        <end position="79"/>
    </location>
</feature>
<keyword evidence="1" id="KW-0472">Membrane</keyword>
<feature type="domain" description="DUF4159" evidence="3">
    <location>
        <begin position="703"/>
        <end position="911"/>
    </location>
</feature>
<dbReference type="InterPro" id="IPR011933">
    <property type="entry name" value="Double_TM_dom"/>
</dbReference>
<keyword evidence="1" id="KW-0812">Transmembrane</keyword>
<dbReference type="EMBL" id="BMGH01000001">
    <property type="protein sequence ID" value="GGC96439.1"/>
    <property type="molecule type" value="Genomic_DNA"/>
</dbReference>
<dbReference type="RefSeq" id="WP_188159398.1">
    <property type="nucleotide sequence ID" value="NZ_BMGH01000001.1"/>
</dbReference>
<dbReference type="InterPro" id="IPR024163">
    <property type="entry name" value="Aerotolerance_reg_N"/>
</dbReference>
<proteinExistence type="predicted"/>
<protein>
    <submittedName>
        <fullName evidence="4">LytTR family transcriptional regulator</fullName>
    </submittedName>
</protein>
<reference evidence="4" key="1">
    <citation type="journal article" date="2014" name="Int. J. Syst. Evol. Microbiol.">
        <title>Complete genome sequence of Corynebacterium casei LMG S-19264T (=DSM 44701T), isolated from a smear-ripened cheese.</title>
        <authorList>
            <consortium name="US DOE Joint Genome Institute (JGI-PGF)"/>
            <person name="Walter F."/>
            <person name="Albersmeier A."/>
            <person name="Kalinowski J."/>
            <person name="Ruckert C."/>
        </authorList>
    </citation>
    <scope>NUCLEOTIDE SEQUENCE</scope>
    <source>
        <strain evidence="4">CGMCC 1.12921</strain>
    </source>
</reference>
<dbReference type="Pfam" id="PF07584">
    <property type="entry name" value="BatA"/>
    <property type="match status" value="1"/>
</dbReference>
<dbReference type="PANTHER" id="PTHR37464">
    <property type="entry name" value="BLL2463 PROTEIN"/>
    <property type="match status" value="1"/>
</dbReference>